<dbReference type="Proteomes" id="UP000035514">
    <property type="component" value="Unassembled WGS sequence"/>
</dbReference>
<dbReference type="Pfam" id="PF12833">
    <property type="entry name" value="HTH_18"/>
    <property type="match status" value="1"/>
</dbReference>
<dbReference type="Gene3D" id="2.60.120.10">
    <property type="entry name" value="Jelly Rolls"/>
    <property type="match status" value="1"/>
</dbReference>
<dbReference type="Gene3D" id="1.10.10.60">
    <property type="entry name" value="Homeodomain-like"/>
    <property type="match status" value="2"/>
</dbReference>
<dbReference type="Pfam" id="PF02311">
    <property type="entry name" value="AraC_binding"/>
    <property type="match status" value="1"/>
</dbReference>
<dbReference type="SUPFAM" id="SSF51182">
    <property type="entry name" value="RmlC-like cupins"/>
    <property type="match status" value="1"/>
</dbReference>
<dbReference type="PANTHER" id="PTHR46796">
    <property type="entry name" value="HTH-TYPE TRANSCRIPTIONAL ACTIVATOR RHAS-RELATED"/>
    <property type="match status" value="1"/>
</dbReference>
<organism evidence="5 6">
    <name type="scientific">Aliarcobacter butzleri L348</name>
    <dbReference type="NCBI Taxonomy" id="1447256"/>
    <lineage>
        <taxon>Bacteria</taxon>
        <taxon>Pseudomonadati</taxon>
        <taxon>Campylobacterota</taxon>
        <taxon>Epsilonproteobacteria</taxon>
        <taxon>Campylobacterales</taxon>
        <taxon>Arcobacteraceae</taxon>
        <taxon>Aliarcobacter</taxon>
    </lineage>
</organism>
<sequence length="261" mass="30635">MKSDIFKNSKLDFIELRYVEDIEDCVKMHLHEELTITAIKKGSLTLIFNDTSITVKPNEIAIINSQIPHSATTNEKSKDGYVLYLKKDYLKNLDFNFSSAFELIKNKNIYKSFIKLCDCLLNNKISLIEKEENLYLFCLAFFSFEQTEQNYKEESTLAMNIKKYLDENYLEEFILDELALKFDLTVVHLIRVFKKEFGLPIHSYILNKKVHLAKELLTSNISISQIAQNSGFFDQSHLNRSFKRIFQITPKEYQKNIFSKC</sequence>
<keyword evidence="1" id="KW-0805">Transcription regulation</keyword>
<evidence type="ECO:0000256" key="2">
    <source>
        <dbReference type="ARBA" id="ARBA00023125"/>
    </source>
</evidence>
<keyword evidence="2" id="KW-0238">DNA-binding</keyword>
<proteinExistence type="predicted"/>
<name>A0A0G9K4N3_9BACT</name>
<dbReference type="EMBL" id="JAIQ01000065">
    <property type="protein sequence ID" value="KLE01539.1"/>
    <property type="molecule type" value="Genomic_DNA"/>
</dbReference>
<dbReference type="InterPro" id="IPR014710">
    <property type="entry name" value="RmlC-like_jellyroll"/>
</dbReference>
<dbReference type="InterPro" id="IPR011051">
    <property type="entry name" value="RmlC_Cupin_sf"/>
</dbReference>
<reference evidence="5 6" key="1">
    <citation type="submission" date="2014-01" db="EMBL/GenBank/DDBJ databases">
        <title>Development of a Comparative Genomic Fingerprinting Assay for High Resolution Genotyping of Arcobacter butzleri.</title>
        <authorList>
            <person name="Webb A.L."/>
            <person name="Inglis G.D."/>
            <person name="Kruczkiewicz P."/>
            <person name="Selinger L.B."/>
            <person name="Taboada E.N."/>
        </authorList>
    </citation>
    <scope>NUCLEOTIDE SEQUENCE [LARGE SCALE GENOMIC DNA]</scope>
    <source>
        <strain evidence="5 6">L348</strain>
    </source>
</reference>
<dbReference type="RefSeq" id="WP_046996332.1">
    <property type="nucleotide sequence ID" value="NZ_JAIQ01000065.1"/>
</dbReference>
<evidence type="ECO:0000256" key="3">
    <source>
        <dbReference type="ARBA" id="ARBA00023163"/>
    </source>
</evidence>
<dbReference type="SUPFAM" id="SSF46689">
    <property type="entry name" value="Homeodomain-like"/>
    <property type="match status" value="2"/>
</dbReference>
<evidence type="ECO:0000256" key="1">
    <source>
        <dbReference type="ARBA" id="ARBA00023015"/>
    </source>
</evidence>
<dbReference type="InterPro" id="IPR009057">
    <property type="entry name" value="Homeodomain-like_sf"/>
</dbReference>
<dbReference type="InterPro" id="IPR018060">
    <property type="entry name" value="HTH_AraC"/>
</dbReference>
<dbReference type="InterPro" id="IPR003313">
    <property type="entry name" value="AraC-bd"/>
</dbReference>
<gene>
    <name evidence="5" type="ORF">AA20_03065</name>
</gene>
<evidence type="ECO:0000259" key="4">
    <source>
        <dbReference type="PROSITE" id="PS01124"/>
    </source>
</evidence>
<evidence type="ECO:0000313" key="6">
    <source>
        <dbReference type="Proteomes" id="UP000035514"/>
    </source>
</evidence>
<evidence type="ECO:0000313" key="5">
    <source>
        <dbReference type="EMBL" id="KLE01539.1"/>
    </source>
</evidence>
<protein>
    <submittedName>
        <fullName evidence="5">AraC family transcriptional regulator</fullName>
    </submittedName>
</protein>
<keyword evidence="3" id="KW-0804">Transcription</keyword>
<dbReference type="SMART" id="SM00342">
    <property type="entry name" value="HTH_ARAC"/>
    <property type="match status" value="1"/>
</dbReference>
<accession>A0A0G9K4N3</accession>
<dbReference type="InterPro" id="IPR050204">
    <property type="entry name" value="AraC_XylS_family_regulators"/>
</dbReference>
<dbReference type="InterPro" id="IPR018062">
    <property type="entry name" value="HTH_AraC-typ_CS"/>
</dbReference>
<dbReference type="GO" id="GO:0003700">
    <property type="term" value="F:DNA-binding transcription factor activity"/>
    <property type="evidence" value="ECO:0007669"/>
    <property type="project" value="InterPro"/>
</dbReference>
<dbReference type="PATRIC" id="fig|1447256.3.peg.590"/>
<feature type="domain" description="HTH araC/xylS-type" evidence="4">
    <location>
        <begin position="159"/>
        <end position="256"/>
    </location>
</feature>
<dbReference type="PROSITE" id="PS01124">
    <property type="entry name" value="HTH_ARAC_FAMILY_2"/>
    <property type="match status" value="1"/>
</dbReference>
<dbReference type="GO" id="GO:0043565">
    <property type="term" value="F:sequence-specific DNA binding"/>
    <property type="evidence" value="ECO:0007669"/>
    <property type="project" value="InterPro"/>
</dbReference>
<comment type="caution">
    <text evidence="5">The sequence shown here is derived from an EMBL/GenBank/DDBJ whole genome shotgun (WGS) entry which is preliminary data.</text>
</comment>
<dbReference type="AlphaFoldDB" id="A0A0G9K4N3"/>
<dbReference type="PROSITE" id="PS00041">
    <property type="entry name" value="HTH_ARAC_FAMILY_1"/>
    <property type="match status" value="1"/>
</dbReference>